<evidence type="ECO:0000313" key="3">
    <source>
        <dbReference type="Proteomes" id="UP001165069"/>
    </source>
</evidence>
<comment type="caution">
    <text evidence="2">The sequence shown here is derived from an EMBL/GenBank/DDBJ whole genome shotgun (WGS) entry which is preliminary data.</text>
</comment>
<protein>
    <submittedName>
        <fullName evidence="2">Uncharacterized protein</fullName>
    </submittedName>
</protein>
<dbReference type="RefSeq" id="WP_285571414.1">
    <property type="nucleotide sequence ID" value="NZ_BSDE01000001.1"/>
</dbReference>
<keyword evidence="1" id="KW-1133">Transmembrane helix</keyword>
<evidence type="ECO:0000256" key="1">
    <source>
        <dbReference type="SAM" id="Phobius"/>
    </source>
</evidence>
<name>A0ABQ5QEL8_9BACT</name>
<reference evidence="2 3" key="1">
    <citation type="journal article" date="2023" name="Antonie Van Leeuwenhoek">
        <title>Mesoterricola silvestris gen. nov., sp. nov., Mesoterricola sediminis sp. nov., Geothrix oryzae sp. nov., Geothrix edaphica sp. nov., Geothrix rubra sp. nov., and Geothrix limicola sp. nov., six novel members of Acidobacteriota isolated from soils.</title>
        <authorList>
            <person name="Itoh H."/>
            <person name="Sugisawa Y."/>
            <person name="Mise K."/>
            <person name="Xu Z."/>
            <person name="Kuniyasu M."/>
            <person name="Ushijima N."/>
            <person name="Kawano K."/>
            <person name="Kobayashi E."/>
            <person name="Shiratori Y."/>
            <person name="Masuda Y."/>
            <person name="Senoo K."/>
        </authorList>
    </citation>
    <scope>NUCLEOTIDE SEQUENCE [LARGE SCALE GENOMIC DNA]</scope>
    <source>
        <strain evidence="2 3">Red804</strain>
    </source>
</reference>
<feature type="transmembrane region" description="Helical" evidence="1">
    <location>
        <begin position="5"/>
        <end position="21"/>
    </location>
</feature>
<gene>
    <name evidence="2" type="ORF">GETHLI_10920</name>
</gene>
<sequence>MTTTILILGALATLFVIYVAYQIGKVLLRVFVGLAALALLSWGLWKFFHS</sequence>
<accession>A0ABQ5QEL8</accession>
<keyword evidence="1" id="KW-0472">Membrane</keyword>
<dbReference type="EMBL" id="BSDE01000001">
    <property type="protein sequence ID" value="GLH72590.1"/>
    <property type="molecule type" value="Genomic_DNA"/>
</dbReference>
<organism evidence="2 3">
    <name type="scientific">Geothrix limicola</name>
    <dbReference type="NCBI Taxonomy" id="2927978"/>
    <lineage>
        <taxon>Bacteria</taxon>
        <taxon>Pseudomonadati</taxon>
        <taxon>Acidobacteriota</taxon>
        <taxon>Holophagae</taxon>
        <taxon>Holophagales</taxon>
        <taxon>Holophagaceae</taxon>
        <taxon>Geothrix</taxon>
    </lineage>
</organism>
<dbReference type="Proteomes" id="UP001165069">
    <property type="component" value="Unassembled WGS sequence"/>
</dbReference>
<proteinExistence type="predicted"/>
<evidence type="ECO:0000313" key="2">
    <source>
        <dbReference type="EMBL" id="GLH72590.1"/>
    </source>
</evidence>
<keyword evidence="1" id="KW-0812">Transmembrane</keyword>
<keyword evidence="3" id="KW-1185">Reference proteome</keyword>
<feature type="transmembrane region" description="Helical" evidence="1">
    <location>
        <begin position="27"/>
        <end position="45"/>
    </location>
</feature>